<dbReference type="AlphaFoldDB" id="A0A9P7UNW6"/>
<reference evidence="2" key="1">
    <citation type="journal article" date="2021" name="Genome Biol. Evol.">
        <title>The assembled and annotated genome of the fairy-ring fungus Marasmius oreades.</title>
        <authorList>
            <person name="Hiltunen M."/>
            <person name="Ament-Velasquez S.L."/>
            <person name="Johannesson H."/>
        </authorList>
    </citation>
    <scope>NUCLEOTIDE SEQUENCE</scope>
    <source>
        <strain evidence="2">03SP1</strain>
    </source>
</reference>
<protein>
    <submittedName>
        <fullName evidence="2">Uncharacterized protein</fullName>
    </submittedName>
</protein>
<evidence type="ECO:0000256" key="1">
    <source>
        <dbReference type="SAM" id="MobiDB-lite"/>
    </source>
</evidence>
<evidence type="ECO:0000313" key="2">
    <source>
        <dbReference type="EMBL" id="KAG7089102.1"/>
    </source>
</evidence>
<gene>
    <name evidence="2" type="ORF">E1B28_010811</name>
</gene>
<organism evidence="2 3">
    <name type="scientific">Marasmius oreades</name>
    <name type="common">fairy-ring Marasmius</name>
    <dbReference type="NCBI Taxonomy" id="181124"/>
    <lineage>
        <taxon>Eukaryota</taxon>
        <taxon>Fungi</taxon>
        <taxon>Dikarya</taxon>
        <taxon>Basidiomycota</taxon>
        <taxon>Agaricomycotina</taxon>
        <taxon>Agaricomycetes</taxon>
        <taxon>Agaricomycetidae</taxon>
        <taxon>Agaricales</taxon>
        <taxon>Marasmiineae</taxon>
        <taxon>Marasmiaceae</taxon>
        <taxon>Marasmius</taxon>
    </lineage>
</organism>
<name>A0A9P7UNW6_9AGAR</name>
<feature type="region of interest" description="Disordered" evidence="1">
    <location>
        <begin position="1"/>
        <end position="33"/>
    </location>
</feature>
<evidence type="ECO:0000313" key="3">
    <source>
        <dbReference type="Proteomes" id="UP001049176"/>
    </source>
</evidence>
<comment type="caution">
    <text evidence="2">The sequence shown here is derived from an EMBL/GenBank/DDBJ whole genome shotgun (WGS) entry which is preliminary data.</text>
</comment>
<dbReference type="KEGG" id="more:E1B28_010811"/>
<dbReference type="Proteomes" id="UP001049176">
    <property type="component" value="Chromosome 7"/>
</dbReference>
<feature type="compositionally biased region" description="Acidic residues" evidence="1">
    <location>
        <begin position="23"/>
        <end position="33"/>
    </location>
</feature>
<accession>A0A9P7UNW6</accession>
<keyword evidence="3" id="KW-1185">Reference proteome</keyword>
<sequence>MQKKHDEWRPQKKEIGLARDYEETSETEDEEDRWEEFFKQKSLESARSEEYILLGHLVSMKNSRLMGSVLCGGAVAALWGPRPMILAESASVKSGAPSKEQAEEMKRVMKTRLNPSWISVWGELYPSYLFHRVDYRFVYKMISK</sequence>
<feature type="compositionally biased region" description="Basic and acidic residues" evidence="1">
    <location>
        <begin position="1"/>
        <end position="22"/>
    </location>
</feature>
<proteinExistence type="predicted"/>
<dbReference type="RefSeq" id="XP_043005572.1">
    <property type="nucleotide sequence ID" value="XM_043155790.1"/>
</dbReference>
<dbReference type="GeneID" id="66079886"/>
<dbReference type="EMBL" id="CM032187">
    <property type="protein sequence ID" value="KAG7089102.1"/>
    <property type="molecule type" value="Genomic_DNA"/>
</dbReference>